<dbReference type="AlphaFoldDB" id="A0A0N9UZH0"/>
<sequence>MIEFGILSFGAYVPVTRLQRSAIHATNGWFAGGLRGLAKGEKAVANWDEDSVTMAVEAARDALEGIDRTTIERVAIASTTLPFADRQNAGIVKEALNLPDAVGALDVAGSQRAATSALLAALGGNETTLVTAAEITTPKPASEREMTSGDAAAAVLVGTGTPIATFVASHSITMDFVDHFREAGKAHDYDWEARWVRDEGFARIMNPAIAALLEKAGVEGAAIDHFVVPVAVKGVPEMLAKKAGIGEGAVADTLGANLGHAGAAHALVMLAATLEKAKPGERILLASFGQGCDLILLEVTGAIGSVKPRLGVSGWLARRIESSNYAKYLFHRGLLQLDRGMRAEHDSKTALTALWRNRKAVLGLVGGRCTKTGTVQFPKSEVSVNANDHAVGTQEDYPLAEVPAKILTWTADALTYSPDPPSYYGNIDFVGGGRMMTEFTDFAGDALDVGADLRMMFRIKAYDENRGFRRYFWKAAPAF</sequence>
<feature type="domain" description="Beta-ketoacyl-[acyl-carrier-protein] synthase III C-terminal" evidence="3">
    <location>
        <begin position="213"/>
        <end position="292"/>
    </location>
</feature>
<dbReference type="InterPro" id="IPR016039">
    <property type="entry name" value="Thiolase-like"/>
</dbReference>
<evidence type="ECO:0000256" key="1">
    <source>
        <dbReference type="ARBA" id="ARBA00022679"/>
    </source>
</evidence>
<evidence type="ECO:0000313" key="4">
    <source>
        <dbReference type="EMBL" id="ALH81745.1"/>
    </source>
</evidence>
<dbReference type="KEGG" id="smag:AN936_15695"/>
<keyword evidence="1" id="KW-0808">Transferase</keyword>
<organism evidence="4 5">
    <name type="scientific">Sphingopyxis macrogoltabida</name>
    <name type="common">Sphingomonas macrogoltabidus</name>
    <dbReference type="NCBI Taxonomy" id="33050"/>
    <lineage>
        <taxon>Bacteria</taxon>
        <taxon>Pseudomonadati</taxon>
        <taxon>Pseudomonadota</taxon>
        <taxon>Alphaproteobacteria</taxon>
        <taxon>Sphingomonadales</taxon>
        <taxon>Sphingomonadaceae</taxon>
        <taxon>Sphingopyxis</taxon>
    </lineage>
</organism>
<reference evidence="4 5" key="1">
    <citation type="journal article" date="2015" name="Genome Announc.">
        <title>Complete Genome Sequence of Polypropylene Glycol- and Polyethylene Glycol-Degrading Sphingopyxis macrogoltabida Strain EY-1.</title>
        <authorList>
            <person name="Ohtsubo Y."/>
            <person name="Nagata Y."/>
            <person name="Numata M."/>
            <person name="Tsuchikane K."/>
            <person name="Hosoyama A."/>
            <person name="Yamazoe A."/>
            <person name="Tsuda M."/>
            <person name="Fujita N."/>
            <person name="Kawai F."/>
        </authorList>
    </citation>
    <scope>NUCLEOTIDE SEQUENCE [LARGE SCALE GENOMIC DNA]</scope>
    <source>
        <strain evidence="4 5">EY-1</strain>
    </source>
</reference>
<keyword evidence="2" id="KW-0012">Acyltransferase</keyword>
<dbReference type="EMBL" id="CP012700">
    <property type="protein sequence ID" value="ALH81745.1"/>
    <property type="molecule type" value="Genomic_DNA"/>
</dbReference>
<dbReference type="PANTHER" id="PTHR34069:SF2">
    <property type="entry name" value="BETA-KETOACYL-[ACYL-CARRIER-PROTEIN] SYNTHASE III"/>
    <property type="match status" value="1"/>
</dbReference>
<name>A0A0N9UZH0_SPHMC</name>
<dbReference type="Pfam" id="PF08541">
    <property type="entry name" value="ACP_syn_III_C"/>
    <property type="match status" value="1"/>
</dbReference>
<dbReference type="CDD" id="cd00827">
    <property type="entry name" value="init_cond_enzymes"/>
    <property type="match status" value="1"/>
</dbReference>
<evidence type="ECO:0000259" key="3">
    <source>
        <dbReference type="Pfam" id="PF08541"/>
    </source>
</evidence>
<dbReference type="Proteomes" id="UP000058074">
    <property type="component" value="Chromosome"/>
</dbReference>
<dbReference type="Gene3D" id="3.40.47.10">
    <property type="match status" value="2"/>
</dbReference>
<dbReference type="GO" id="GO:0016746">
    <property type="term" value="F:acyltransferase activity"/>
    <property type="evidence" value="ECO:0007669"/>
    <property type="project" value="UniProtKB-KW"/>
</dbReference>
<proteinExistence type="predicted"/>
<gene>
    <name evidence="4" type="ORF">AN936_15695</name>
</gene>
<accession>A0A0N9UZH0</accession>
<dbReference type="PATRIC" id="fig|33050.5.peg.3255"/>
<dbReference type="SUPFAM" id="SSF53901">
    <property type="entry name" value="Thiolase-like"/>
    <property type="match status" value="2"/>
</dbReference>
<dbReference type="GO" id="GO:0044550">
    <property type="term" value="P:secondary metabolite biosynthetic process"/>
    <property type="evidence" value="ECO:0007669"/>
    <property type="project" value="TreeGrafter"/>
</dbReference>
<evidence type="ECO:0000313" key="5">
    <source>
        <dbReference type="Proteomes" id="UP000058074"/>
    </source>
</evidence>
<dbReference type="OrthoDB" id="8771453at2"/>
<dbReference type="RefSeq" id="WP_054588896.1">
    <property type="nucleotide sequence ID" value="NZ_CP012700.1"/>
</dbReference>
<dbReference type="InterPro" id="IPR013747">
    <property type="entry name" value="ACP_syn_III_C"/>
</dbReference>
<dbReference type="PANTHER" id="PTHR34069">
    <property type="entry name" value="3-OXOACYL-[ACYL-CARRIER-PROTEIN] SYNTHASE 3"/>
    <property type="match status" value="1"/>
</dbReference>
<protein>
    <submittedName>
        <fullName evidence="4">3-hydroxy-3-methylglutaryl CoA synthase</fullName>
    </submittedName>
</protein>
<evidence type="ECO:0000256" key="2">
    <source>
        <dbReference type="ARBA" id="ARBA00023315"/>
    </source>
</evidence>